<organism evidence="1">
    <name type="scientific">Arundo donax</name>
    <name type="common">Giant reed</name>
    <name type="synonym">Donax arundinaceus</name>
    <dbReference type="NCBI Taxonomy" id="35708"/>
    <lineage>
        <taxon>Eukaryota</taxon>
        <taxon>Viridiplantae</taxon>
        <taxon>Streptophyta</taxon>
        <taxon>Embryophyta</taxon>
        <taxon>Tracheophyta</taxon>
        <taxon>Spermatophyta</taxon>
        <taxon>Magnoliopsida</taxon>
        <taxon>Liliopsida</taxon>
        <taxon>Poales</taxon>
        <taxon>Poaceae</taxon>
        <taxon>PACMAD clade</taxon>
        <taxon>Arundinoideae</taxon>
        <taxon>Arundineae</taxon>
        <taxon>Arundo</taxon>
    </lineage>
</organism>
<accession>A0A0A8Z1I4</accession>
<dbReference type="EMBL" id="GBRH01265249">
    <property type="protein sequence ID" value="JAD32646.1"/>
    <property type="molecule type" value="Transcribed_RNA"/>
</dbReference>
<dbReference type="AlphaFoldDB" id="A0A0A8Z1I4"/>
<protein>
    <submittedName>
        <fullName evidence="1">Uncharacterized protein</fullName>
    </submittedName>
</protein>
<evidence type="ECO:0000313" key="1">
    <source>
        <dbReference type="EMBL" id="JAD32646.1"/>
    </source>
</evidence>
<proteinExistence type="predicted"/>
<reference evidence="1" key="2">
    <citation type="journal article" date="2015" name="Data Brief">
        <title>Shoot transcriptome of the giant reed, Arundo donax.</title>
        <authorList>
            <person name="Barrero R.A."/>
            <person name="Guerrero F.D."/>
            <person name="Moolhuijzen P."/>
            <person name="Goolsby J.A."/>
            <person name="Tidwell J."/>
            <person name="Bellgard S.E."/>
            <person name="Bellgard M.I."/>
        </authorList>
    </citation>
    <scope>NUCLEOTIDE SEQUENCE</scope>
    <source>
        <tissue evidence="1">Shoot tissue taken approximately 20 cm above the soil surface</tissue>
    </source>
</reference>
<reference evidence="1" key="1">
    <citation type="submission" date="2014-09" db="EMBL/GenBank/DDBJ databases">
        <authorList>
            <person name="Magalhaes I.L.F."/>
            <person name="Oliveira U."/>
            <person name="Santos F.R."/>
            <person name="Vidigal T.H.D.A."/>
            <person name="Brescovit A.D."/>
            <person name="Santos A.J."/>
        </authorList>
    </citation>
    <scope>NUCLEOTIDE SEQUENCE</scope>
    <source>
        <tissue evidence="1">Shoot tissue taken approximately 20 cm above the soil surface</tissue>
    </source>
</reference>
<name>A0A0A8Z1I4_ARUDO</name>
<sequence length="70" mass="8213">MFSSSYYFAKSSQMKHYNQYSMLVWENRGSNEALGHQKLRSSDIYRLILTLNIIQIKILRSYVLLCCGIS</sequence>